<dbReference type="Gene3D" id="1.20.120.1630">
    <property type="match status" value="1"/>
</dbReference>
<name>U1HU91_ENDPU</name>
<feature type="compositionally biased region" description="Pro residues" evidence="1">
    <location>
        <begin position="546"/>
        <end position="564"/>
    </location>
</feature>
<dbReference type="Proteomes" id="UP000019373">
    <property type="component" value="Unassembled WGS sequence"/>
</dbReference>
<proteinExistence type="predicted"/>
<dbReference type="AlphaFoldDB" id="U1HU91"/>
<feature type="compositionally biased region" description="Low complexity" evidence="1">
    <location>
        <begin position="534"/>
        <end position="545"/>
    </location>
</feature>
<dbReference type="eggNOG" id="KOG4650">
    <property type="taxonomic scope" value="Eukaryota"/>
</dbReference>
<sequence>MALPIIKTALDCSDFSNTVTPFLHQLRPLLGLLLESATNPTALKQIYLDTNPLISAFAFSLALSPIFLIVSEINKNYSQVDRLWSILPTLYNAHFVIYAHLMGFETKRLDTLLAASCIWSCRLTFNYWRKGGYTIGSEDYRWAILRTKISPTLFFIFNVLFISLAQSILLLSITTPTYLVLLASRLASSSGTPVEPWTFADLIFSRLMVACVLTSFFADQQQWQFQSAKKSYQETAKVPPKFNREDLDRGFIVTGLWSWSRHPNFAAEQAFWLTLYQWGCYTTNSTYNWTGIGALSYLILFQASTWLTERISSQKYPEYKEYQARVGKFVPRLGTDPKGGWKVPGKVKTVAEKVGEEVEKDAKIARERNLIWGLFRSRNIISLLAHISCEIVEILENDENEANRFFSQIESGEVPSLIENLPAEITDRIVDIAGIALTLPSDIFEGAEAIFRDTIELFNAIEDGSIVDRLQQVPGMIVSQFTSGWNDFTSGFGDVIDVLTCAFVDCSTIEPAGVCGNTITYSGENSTTADTGATPTFSSSWSWSPTPTPSLSPSPIPGWSPSPTPTRTYVPSSTAGGLLRPVLTVLKPLLDCRPHKPPKSLRAWLHRCS</sequence>
<evidence type="ECO:0000313" key="3">
    <source>
        <dbReference type="EMBL" id="ERF72864.1"/>
    </source>
</evidence>
<dbReference type="PANTHER" id="PTHR32251:SF23">
    <property type="entry name" value="3-OXO-5-ALPHA-STEROID 4-DEHYDROGENASE (DUF1295)"/>
    <property type="match status" value="1"/>
</dbReference>
<dbReference type="HOGENOM" id="CLU_448351_0_0_1"/>
<keyword evidence="4" id="KW-1185">Reference proteome</keyword>
<feature type="transmembrane region" description="Helical" evidence="2">
    <location>
        <begin position="53"/>
        <end position="71"/>
    </location>
</feature>
<keyword evidence="2" id="KW-0472">Membrane</keyword>
<keyword evidence="2" id="KW-1133">Transmembrane helix</keyword>
<feature type="transmembrane region" description="Helical" evidence="2">
    <location>
        <begin position="149"/>
        <end position="179"/>
    </location>
</feature>
<accession>U1HU91</accession>
<protein>
    <recommendedName>
        <fullName evidence="5">Steroid 5-alpha reductase C-terminal domain-containing protein</fullName>
    </recommendedName>
</protein>
<evidence type="ECO:0000313" key="4">
    <source>
        <dbReference type="Proteomes" id="UP000019373"/>
    </source>
</evidence>
<dbReference type="InterPro" id="IPR010721">
    <property type="entry name" value="UstE-like"/>
</dbReference>
<dbReference type="GO" id="GO:0016020">
    <property type="term" value="C:membrane"/>
    <property type="evidence" value="ECO:0007669"/>
    <property type="project" value="TreeGrafter"/>
</dbReference>
<dbReference type="EMBL" id="KE721025">
    <property type="protein sequence ID" value="ERF72864.1"/>
    <property type="molecule type" value="Genomic_DNA"/>
</dbReference>
<feature type="region of interest" description="Disordered" evidence="1">
    <location>
        <begin position="525"/>
        <end position="573"/>
    </location>
</feature>
<organism evidence="3 4">
    <name type="scientific">Endocarpon pusillum (strain Z07020 / HMAS-L-300199)</name>
    <name type="common">Lichen-forming fungus</name>
    <dbReference type="NCBI Taxonomy" id="1263415"/>
    <lineage>
        <taxon>Eukaryota</taxon>
        <taxon>Fungi</taxon>
        <taxon>Dikarya</taxon>
        <taxon>Ascomycota</taxon>
        <taxon>Pezizomycotina</taxon>
        <taxon>Eurotiomycetes</taxon>
        <taxon>Chaetothyriomycetidae</taxon>
        <taxon>Verrucariales</taxon>
        <taxon>Verrucariaceae</taxon>
        <taxon>Endocarpon</taxon>
    </lineage>
</organism>
<dbReference type="OrthoDB" id="201504at2759"/>
<dbReference type="Pfam" id="PF06966">
    <property type="entry name" value="DUF1295"/>
    <property type="match status" value="1"/>
</dbReference>
<reference evidence="4" key="1">
    <citation type="journal article" date="2014" name="BMC Genomics">
        <title>Genome characteristics reveal the impact of lichenization on lichen-forming fungus Endocarpon pusillum Hedwig (Verrucariales, Ascomycota).</title>
        <authorList>
            <person name="Wang Y.-Y."/>
            <person name="Liu B."/>
            <person name="Zhang X.-Y."/>
            <person name="Zhou Q.-M."/>
            <person name="Zhang T."/>
            <person name="Li H."/>
            <person name="Yu Y.-F."/>
            <person name="Zhang X.-L."/>
            <person name="Hao X.-Y."/>
            <person name="Wang M."/>
            <person name="Wang L."/>
            <person name="Wei J.-C."/>
        </authorList>
    </citation>
    <scope>NUCLEOTIDE SEQUENCE [LARGE SCALE GENOMIC DNA]</scope>
    <source>
        <strain evidence="4">Z07020 / HMAS-L-300199</strain>
    </source>
</reference>
<evidence type="ECO:0000256" key="2">
    <source>
        <dbReference type="SAM" id="Phobius"/>
    </source>
</evidence>
<dbReference type="GeneID" id="19243326"/>
<dbReference type="RefSeq" id="XP_007801473.1">
    <property type="nucleotide sequence ID" value="XM_007803282.1"/>
</dbReference>
<dbReference type="PANTHER" id="PTHR32251">
    <property type="entry name" value="3-OXO-5-ALPHA-STEROID 4-DEHYDROGENASE"/>
    <property type="match status" value="1"/>
</dbReference>
<evidence type="ECO:0008006" key="5">
    <source>
        <dbReference type="Google" id="ProtNLM"/>
    </source>
</evidence>
<evidence type="ECO:0000256" key="1">
    <source>
        <dbReference type="SAM" id="MobiDB-lite"/>
    </source>
</evidence>
<keyword evidence="2" id="KW-0812">Transmembrane</keyword>
<feature type="transmembrane region" description="Helical" evidence="2">
    <location>
        <begin position="83"/>
        <end position="103"/>
    </location>
</feature>
<gene>
    <name evidence="3" type="ORF">EPUS_08477</name>
</gene>